<evidence type="ECO:0000313" key="3">
    <source>
        <dbReference type="Proteomes" id="UP000001307"/>
    </source>
</evidence>
<feature type="compositionally biased region" description="Basic and acidic residues" evidence="1">
    <location>
        <begin position="436"/>
        <end position="445"/>
    </location>
</feature>
<feature type="compositionally biased region" description="Polar residues" evidence="1">
    <location>
        <begin position="401"/>
        <end position="415"/>
    </location>
</feature>
<feature type="region of interest" description="Disordered" evidence="1">
    <location>
        <begin position="339"/>
        <end position="485"/>
    </location>
</feature>
<evidence type="ECO:0000313" key="2">
    <source>
        <dbReference type="EMBL" id="CBY09337.1"/>
    </source>
</evidence>
<sequence length="726" mass="81659">MAEKETSNLSTILEADEAPSVVIQPTEAPKAEFRLNNEDVSLELEEYLLKTPVETDSPAVEQALEIQSPVPMEQEPDEQDLIIVEVKEEQVTILPVLPSPPRPKCAPTFPRLTPFVPPPPKQAKANPEQPKVTEVTASKKPTPMPVAIEPPARTTSPATSQQHRRSRTVSERSTSPEDMDTQPPRKKSNSPAPSAPTSQAPDGWTTNVKPPAAKPLYHPLMLGERKTTGYVVKNWTGYDRRVPKQNTNHLERYSQWISAVKKRPADYTEDDLISTYQKLRARKTDGEEVLPLQEWRETPNIIKLFWVVKLASKRNWPGTYKDIVRRERVRFPDEAFQKPVQCQPTVSSSSSASSWGRPLNQAPPQQSAPEWKPQTASNPTSSSDGWGRRPTSSPPVRLEATENTPPARTPSQMFRDNSGWEDPKGAQPWEPKPAQRKPERGEFKKQVKAKQALRSQQQQQRRYDESFAPPASRPETKRIHGRPAAFPYEQRVESFATDRQWPNYLYTDGKPHFYWSESEAARQHSAFAMRTVDPDLLSATGLAYWKLSDDFKSRAVRETYLHTIGIRQLVPPEVFNDEVTAFVASASDPEAFLNAALEAAMHPQALARNIDQLLDFVPTKRDQAGEKIFPARMIHVVLTNLAALHMSSDHDVLDVHLVALFRPDHRSGSAEKVVRTEQPLGAKQLRADCVPSFRHQAPQGDVLQIRRPLPQRAADPRSSVVEEGTG</sequence>
<feature type="compositionally biased region" description="Low complexity" evidence="1">
    <location>
        <begin position="189"/>
        <end position="201"/>
    </location>
</feature>
<reference evidence="2 3" key="1">
    <citation type="journal article" date="2010" name="Science">
        <title>Plasticity of animal genome architecture unmasked by rapid evolution of a pelagic tunicate.</title>
        <authorList>
            <person name="Denoeud F."/>
            <person name="Henriet S."/>
            <person name="Mungpakdee S."/>
            <person name="Aury J.M."/>
            <person name="Da Silva C."/>
            <person name="Brinkmann H."/>
            <person name="Mikhaleva J."/>
            <person name="Olsen L.C."/>
            <person name="Jubin C."/>
            <person name="Canestro C."/>
            <person name="Bouquet J.M."/>
            <person name="Danks G."/>
            <person name="Poulain J."/>
            <person name="Campsteijn C."/>
            <person name="Adamski M."/>
            <person name="Cross I."/>
            <person name="Yadetie F."/>
            <person name="Muffato M."/>
            <person name="Louis A."/>
            <person name="Butcher S."/>
            <person name="Tsagkogeorga G."/>
            <person name="Konrad A."/>
            <person name="Singh S."/>
            <person name="Jensen M.F."/>
            <person name="Cong E.H."/>
            <person name="Eikeseth-Otteraa H."/>
            <person name="Noel B."/>
            <person name="Anthouard V."/>
            <person name="Porcel B.M."/>
            <person name="Kachouri-Lafond R."/>
            <person name="Nishino A."/>
            <person name="Ugolini M."/>
            <person name="Chourrout P."/>
            <person name="Nishida H."/>
            <person name="Aasland R."/>
            <person name="Huzurbazar S."/>
            <person name="Westhof E."/>
            <person name="Delsuc F."/>
            <person name="Lehrach H."/>
            <person name="Reinhardt R."/>
            <person name="Weissenbach J."/>
            <person name="Roy S.W."/>
            <person name="Artiguenave F."/>
            <person name="Postlethwait J.H."/>
            <person name="Manak J.R."/>
            <person name="Thompson E.M."/>
            <person name="Jaillon O."/>
            <person name="Du Pasquier L."/>
            <person name="Boudinot P."/>
            <person name="Liberles D.A."/>
            <person name="Volff J.N."/>
            <person name="Philippe H."/>
            <person name="Lenhard B."/>
            <person name="Roest Crollius H."/>
            <person name="Wincker P."/>
            <person name="Chourrout D."/>
        </authorList>
    </citation>
    <scope>NUCLEOTIDE SEQUENCE [LARGE SCALE GENOMIC DNA]</scope>
</reference>
<accession>E4XCL2</accession>
<dbReference type="EMBL" id="FN653036">
    <property type="protein sequence ID" value="CBY09337.1"/>
    <property type="molecule type" value="Genomic_DNA"/>
</dbReference>
<proteinExistence type="predicted"/>
<organism evidence="2 3">
    <name type="scientific">Oikopleura dioica</name>
    <name type="common">Tunicate</name>
    <dbReference type="NCBI Taxonomy" id="34765"/>
    <lineage>
        <taxon>Eukaryota</taxon>
        <taxon>Metazoa</taxon>
        <taxon>Chordata</taxon>
        <taxon>Tunicata</taxon>
        <taxon>Appendicularia</taxon>
        <taxon>Copelata</taxon>
        <taxon>Oikopleuridae</taxon>
        <taxon>Oikopleura</taxon>
    </lineage>
</organism>
<dbReference type="Proteomes" id="UP000001307">
    <property type="component" value="Unassembled WGS sequence"/>
</dbReference>
<feature type="region of interest" description="Disordered" evidence="1">
    <location>
        <begin position="698"/>
        <end position="726"/>
    </location>
</feature>
<dbReference type="AlphaFoldDB" id="E4XCL2"/>
<keyword evidence="3" id="KW-1185">Reference proteome</keyword>
<gene>
    <name evidence="2" type="ORF">GSOID_T00007887001</name>
</gene>
<feature type="compositionally biased region" description="Polar residues" evidence="1">
    <location>
        <begin position="362"/>
        <end position="384"/>
    </location>
</feature>
<name>E4XCL2_OIKDI</name>
<dbReference type="InParanoid" id="E4XCL2"/>
<protein>
    <submittedName>
        <fullName evidence="2">Uncharacterized protein</fullName>
    </submittedName>
</protein>
<feature type="region of interest" description="Disordered" evidence="1">
    <location>
        <begin position="96"/>
        <end position="211"/>
    </location>
</feature>
<evidence type="ECO:0000256" key="1">
    <source>
        <dbReference type="SAM" id="MobiDB-lite"/>
    </source>
</evidence>